<organism evidence="2 3">
    <name type="scientific">Candidatus Lachnoclostridium stercoripullorum</name>
    <dbReference type="NCBI Taxonomy" id="2838635"/>
    <lineage>
        <taxon>Bacteria</taxon>
        <taxon>Bacillati</taxon>
        <taxon>Bacillota</taxon>
        <taxon>Clostridia</taxon>
        <taxon>Lachnospirales</taxon>
        <taxon>Lachnospiraceae</taxon>
    </lineage>
</organism>
<accession>A0A9D1W7K8</accession>
<evidence type="ECO:0000313" key="3">
    <source>
        <dbReference type="Proteomes" id="UP000886780"/>
    </source>
</evidence>
<reference evidence="2" key="1">
    <citation type="journal article" date="2021" name="PeerJ">
        <title>Extensive microbial diversity within the chicken gut microbiome revealed by metagenomics and culture.</title>
        <authorList>
            <person name="Gilroy R."/>
            <person name="Ravi A."/>
            <person name="Getino M."/>
            <person name="Pursley I."/>
            <person name="Horton D.L."/>
            <person name="Alikhan N.F."/>
            <person name="Baker D."/>
            <person name="Gharbi K."/>
            <person name="Hall N."/>
            <person name="Watson M."/>
            <person name="Adriaenssens E.M."/>
            <person name="Foster-Nyarko E."/>
            <person name="Jarju S."/>
            <person name="Secka A."/>
            <person name="Antonio M."/>
            <person name="Oren A."/>
            <person name="Chaudhuri R.R."/>
            <person name="La Ragione R."/>
            <person name="Hildebrand F."/>
            <person name="Pallen M.J."/>
        </authorList>
    </citation>
    <scope>NUCLEOTIDE SEQUENCE</scope>
    <source>
        <strain evidence="2">ChiGjej4B4-12881</strain>
    </source>
</reference>
<protein>
    <recommendedName>
        <fullName evidence="4">DUF5640 domain-containing protein</fullName>
    </recommendedName>
</protein>
<sequence length="219" mass="24345">DEEYGAAVSFDENGRSSQTFETTFISQDNGQSIGYELTLREDGTFLLQEEVGHMDGGIMIVQDGDSFEGTYAQQEDVLTLIWQETDYEILYLEGNLYYDVIEKETDENAQELEARLAALEAAENAKYELVDEALAAEIRGKLQGVWEYSEGAVSYSIQFDGDHISVSSSVGGYGLSNQGTYEICRDLLLITYDSGGQATMDYTYENGELTIQRLVGLTD</sequence>
<proteinExistence type="predicted"/>
<comment type="caution">
    <text evidence="2">The sequence shown here is derived from an EMBL/GenBank/DDBJ whole genome shotgun (WGS) entry which is preliminary data.</text>
</comment>
<reference evidence="2" key="2">
    <citation type="submission" date="2021-04" db="EMBL/GenBank/DDBJ databases">
        <authorList>
            <person name="Gilroy R."/>
        </authorList>
    </citation>
    <scope>NUCLEOTIDE SEQUENCE</scope>
    <source>
        <strain evidence="2">ChiGjej4B4-12881</strain>
    </source>
</reference>
<evidence type="ECO:0000256" key="1">
    <source>
        <dbReference type="SAM" id="Coils"/>
    </source>
</evidence>
<feature type="non-terminal residue" evidence="2">
    <location>
        <position position="1"/>
    </location>
</feature>
<keyword evidence="1" id="KW-0175">Coiled coil</keyword>
<feature type="coiled-coil region" evidence="1">
    <location>
        <begin position="102"/>
        <end position="129"/>
    </location>
</feature>
<dbReference type="EMBL" id="DXEU01000198">
    <property type="protein sequence ID" value="HIX53282.1"/>
    <property type="molecule type" value="Genomic_DNA"/>
</dbReference>
<dbReference type="AlphaFoldDB" id="A0A9D1W7K8"/>
<dbReference type="Proteomes" id="UP000886780">
    <property type="component" value="Unassembled WGS sequence"/>
</dbReference>
<name>A0A9D1W7K8_9FIRM</name>
<evidence type="ECO:0000313" key="2">
    <source>
        <dbReference type="EMBL" id="HIX53282.1"/>
    </source>
</evidence>
<evidence type="ECO:0008006" key="4">
    <source>
        <dbReference type="Google" id="ProtNLM"/>
    </source>
</evidence>
<gene>
    <name evidence="2" type="ORF">IAA28_10840</name>
</gene>